<evidence type="ECO:0000256" key="2">
    <source>
        <dbReference type="ARBA" id="ARBA00022837"/>
    </source>
</evidence>
<dbReference type="CDD" id="cd21507">
    <property type="entry name" value="PPP2R3B"/>
    <property type="match status" value="1"/>
</dbReference>
<dbReference type="Pfam" id="PF17958">
    <property type="entry name" value="EF-hand_13"/>
    <property type="match status" value="1"/>
</dbReference>
<dbReference type="OrthoDB" id="5586at2759"/>
<comment type="function">
    <text evidence="3">The B regulatory subunit might modulate substrate selectivity and catalytic activity, and might also direct the localization of the catalytic enzyme to a particular subcellular compartment.</text>
</comment>
<evidence type="ECO:0000256" key="1">
    <source>
        <dbReference type="ARBA" id="ARBA00022723"/>
    </source>
</evidence>
<keyword evidence="1" id="KW-0479">Metal-binding</keyword>
<organism evidence="6 7">
    <name type="scientific">Chiloscyllium punctatum</name>
    <name type="common">Brownbanded bambooshark</name>
    <name type="synonym">Hemiscyllium punctatum</name>
    <dbReference type="NCBI Taxonomy" id="137246"/>
    <lineage>
        <taxon>Eukaryota</taxon>
        <taxon>Metazoa</taxon>
        <taxon>Chordata</taxon>
        <taxon>Craniata</taxon>
        <taxon>Vertebrata</taxon>
        <taxon>Chondrichthyes</taxon>
        <taxon>Elasmobranchii</taxon>
        <taxon>Galeomorphii</taxon>
        <taxon>Galeoidea</taxon>
        <taxon>Orectolobiformes</taxon>
        <taxon>Hemiscylliidae</taxon>
        <taxon>Chiloscyllium</taxon>
    </lineage>
</organism>
<name>A0A401SJL7_CHIPU</name>
<dbReference type="PANTHER" id="PTHR14095:SF1">
    <property type="entry name" value="SERINE_THREONINE-PROTEIN PHOSPHATASE 2A REGULATORY SUBUNIT B'' SUBUNIT BETA"/>
    <property type="match status" value="1"/>
</dbReference>
<dbReference type="InterPro" id="IPR011992">
    <property type="entry name" value="EF-hand-dom_pair"/>
</dbReference>
<dbReference type="Pfam" id="PF21161">
    <property type="entry name" value="P2R3B_EF-hand"/>
    <property type="match status" value="1"/>
</dbReference>
<sequence length="583" mass="66949">MPAAPVLQPVLKMKVDELFLCWLSETTTQSMLKDYLKRIQSGETIEVGIGDASNDQPSTVSNNNKHSTSELNILSYSTSPLVTCKFCSSPPSQLTSALPSGTVLSPRNGLNARTTRRSSGIKAVQAKKENPLPPALSECIPKFYFPQGCPKRNLDVDALIARIENAYTQFENERATLEDMAKIAKVCDCPLYWKAPLFGAAGGERTGYVSVHKFIAMWRKILQNCHDDASKFLYLLAKPGCSYLEQEDFIPLIQDVVNSHPGLTFLREASEFHTRYITTVIQRIFYTVNRSWTGRITCTEIRKSSLLQNLALLEEEEDINQLTEFFSYEHFYVIYCKFWELDTDHDLYIDQKDLARHNDDAISSRMIERIFSGAVTRHRKSPNERKIGYADFVWFLISEEDKKTSTSIEYWFRCMDLDGDGVLSMYELNYFYEDQCKKLECMSIEPLPFEDCLCQLLDLVKPECEGKITLHDLKKCKMANVFFDTLFNIGKYLEHEQKDPFSIPRDMENDGPEMTDWERYALQEYENLVAEEAANENWNDGLLTGLRQFSAHAVNRTKLLKATTKQKSFKIFLRCDLSLNISN</sequence>
<dbReference type="SUPFAM" id="SSF47473">
    <property type="entry name" value="EF-hand"/>
    <property type="match status" value="2"/>
</dbReference>
<dbReference type="Proteomes" id="UP000287033">
    <property type="component" value="Unassembled WGS sequence"/>
</dbReference>
<keyword evidence="2" id="KW-0106">Calcium</keyword>
<dbReference type="FunFam" id="1.10.238.10:FF:000628">
    <property type="entry name" value="Serine/threonine-protein phosphatase 2A regulatory subunit B'' subunit beta"/>
    <property type="match status" value="1"/>
</dbReference>
<dbReference type="EMBL" id="BEZZ01000313">
    <property type="protein sequence ID" value="GCC30614.1"/>
    <property type="molecule type" value="Genomic_DNA"/>
</dbReference>
<dbReference type="Gene3D" id="1.10.238.10">
    <property type="entry name" value="EF-hand"/>
    <property type="match status" value="1"/>
</dbReference>
<dbReference type="GO" id="GO:0000159">
    <property type="term" value="C:protein phosphatase type 2A complex"/>
    <property type="evidence" value="ECO:0007669"/>
    <property type="project" value="TreeGrafter"/>
</dbReference>
<dbReference type="InterPro" id="IPR041534">
    <property type="entry name" value="EF-hand_13"/>
</dbReference>
<dbReference type="Gene3D" id="1.10.238.220">
    <property type="match status" value="1"/>
</dbReference>
<evidence type="ECO:0000313" key="6">
    <source>
        <dbReference type="EMBL" id="GCC30614.1"/>
    </source>
</evidence>
<accession>A0A401SJL7</accession>
<dbReference type="OMA" id="GPENECY"/>
<protein>
    <recommendedName>
        <fullName evidence="5">EF-hand domain-containing protein</fullName>
    </recommendedName>
</protein>
<keyword evidence="7" id="KW-1185">Reference proteome</keyword>
<dbReference type="GO" id="GO:0019888">
    <property type="term" value="F:protein phosphatase regulator activity"/>
    <property type="evidence" value="ECO:0007669"/>
    <property type="project" value="TreeGrafter"/>
</dbReference>
<dbReference type="GO" id="GO:0005509">
    <property type="term" value="F:calcium ion binding"/>
    <property type="evidence" value="ECO:0007669"/>
    <property type="project" value="InterPro"/>
</dbReference>
<dbReference type="InterPro" id="IPR048855">
    <property type="entry name" value="P2R3A_B_D_EF-hand"/>
</dbReference>
<feature type="region of interest" description="Disordered" evidence="4">
    <location>
        <begin position="105"/>
        <end position="127"/>
    </location>
</feature>
<gene>
    <name evidence="6" type="ORF">chiPu_0009065</name>
</gene>
<dbReference type="InterPro" id="IPR018247">
    <property type="entry name" value="EF_Hand_1_Ca_BS"/>
</dbReference>
<dbReference type="STRING" id="137246.A0A401SJL7"/>
<evidence type="ECO:0000256" key="4">
    <source>
        <dbReference type="SAM" id="MobiDB-lite"/>
    </source>
</evidence>
<dbReference type="InterPro" id="IPR002048">
    <property type="entry name" value="EF_hand_dom"/>
</dbReference>
<evidence type="ECO:0000313" key="7">
    <source>
        <dbReference type="Proteomes" id="UP000287033"/>
    </source>
</evidence>
<reference evidence="6 7" key="1">
    <citation type="journal article" date="2018" name="Nat. Ecol. Evol.">
        <title>Shark genomes provide insights into elasmobranch evolution and the origin of vertebrates.</title>
        <authorList>
            <person name="Hara Y"/>
            <person name="Yamaguchi K"/>
            <person name="Onimaru K"/>
            <person name="Kadota M"/>
            <person name="Koyanagi M"/>
            <person name="Keeley SD"/>
            <person name="Tatsumi K"/>
            <person name="Tanaka K"/>
            <person name="Motone F"/>
            <person name="Kageyama Y"/>
            <person name="Nozu R"/>
            <person name="Adachi N"/>
            <person name="Nishimura O"/>
            <person name="Nakagawa R"/>
            <person name="Tanegashima C"/>
            <person name="Kiyatake I"/>
            <person name="Matsumoto R"/>
            <person name="Murakumo K"/>
            <person name="Nishida K"/>
            <person name="Terakita A"/>
            <person name="Kuratani S"/>
            <person name="Sato K"/>
            <person name="Hyodo S Kuraku.S."/>
        </authorList>
    </citation>
    <scope>NUCLEOTIDE SEQUENCE [LARGE SCALE GENOMIC DNA]</scope>
</reference>
<proteinExistence type="predicted"/>
<feature type="domain" description="EF-hand" evidence="5">
    <location>
        <begin position="403"/>
        <end position="438"/>
    </location>
</feature>
<dbReference type="PANTHER" id="PTHR14095">
    <property type="entry name" value="PHOSPHATASE 2A REGULATORY SUBUNIT-RELATED"/>
    <property type="match status" value="1"/>
</dbReference>
<dbReference type="FunFam" id="1.10.238.230:FF:000001">
    <property type="entry name" value="Serine/threonine-protein phosphatase 2A regulatory subunit B'' subunit beta"/>
    <property type="match status" value="1"/>
</dbReference>
<dbReference type="FunFam" id="1.10.238.220:FF:000001">
    <property type="entry name" value="Serine/threonine-protein phosphatase 2A regulatory subunit B'' subunit alpha"/>
    <property type="match status" value="1"/>
</dbReference>
<dbReference type="PROSITE" id="PS50222">
    <property type="entry name" value="EF_HAND_2"/>
    <property type="match status" value="1"/>
</dbReference>
<dbReference type="AlphaFoldDB" id="A0A401SJL7"/>
<evidence type="ECO:0000259" key="5">
    <source>
        <dbReference type="PROSITE" id="PS50222"/>
    </source>
</evidence>
<dbReference type="PROSITE" id="PS00018">
    <property type="entry name" value="EF_HAND_1"/>
    <property type="match status" value="1"/>
</dbReference>
<comment type="caution">
    <text evidence="6">The sequence shown here is derived from an EMBL/GenBank/DDBJ whole genome shotgun (WGS) entry which is preliminary data.</text>
</comment>
<evidence type="ECO:0000256" key="3">
    <source>
        <dbReference type="ARBA" id="ARBA00093310"/>
    </source>
</evidence>
<dbReference type="Gene3D" id="1.10.238.230">
    <property type="match status" value="1"/>
</dbReference>